<evidence type="ECO:0000259" key="1">
    <source>
        <dbReference type="Pfam" id="PF14213"/>
    </source>
</evidence>
<dbReference type="EMBL" id="MHJU01000019">
    <property type="protein sequence ID" value="OGY72960.1"/>
    <property type="molecule type" value="Genomic_DNA"/>
</dbReference>
<proteinExistence type="predicted"/>
<feature type="domain" description="DUF4325" evidence="1">
    <location>
        <begin position="27"/>
        <end position="82"/>
    </location>
</feature>
<evidence type="ECO:0000313" key="2">
    <source>
        <dbReference type="EMBL" id="OGY72960.1"/>
    </source>
</evidence>
<dbReference type="AlphaFoldDB" id="A0A1G2AAA1"/>
<sequence>MRILIKIKDLAGDFAENKDVAKDLRITKIMPTLADGKEVVLDFSGVSGTTQSFIHALISEPIRQFRDVALEKMHHKNCSDVVKEVIKTVYEYMQESLDSENYEE</sequence>
<dbReference type="Proteomes" id="UP000178315">
    <property type="component" value="Unassembled WGS sequence"/>
</dbReference>
<dbReference type="Pfam" id="PF14213">
    <property type="entry name" value="DUF4325"/>
    <property type="match status" value="1"/>
</dbReference>
<reference evidence="2 3" key="1">
    <citation type="journal article" date="2016" name="Nat. Commun.">
        <title>Thousands of microbial genomes shed light on interconnected biogeochemical processes in an aquifer system.</title>
        <authorList>
            <person name="Anantharaman K."/>
            <person name="Brown C.T."/>
            <person name="Hug L.A."/>
            <person name="Sharon I."/>
            <person name="Castelle C.J."/>
            <person name="Probst A.J."/>
            <person name="Thomas B.C."/>
            <person name="Singh A."/>
            <person name="Wilkins M.J."/>
            <person name="Karaoz U."/>
            <person name="Brodie E.L."/>
            <person name="Williams K.H."/>
            <person name="Hubbard S.S."/>
            <person name="Banfield J.F."/>
        </authorList>
    </citation>
    <scope>NUCLEOTIDE SEQUENCE [LARGE SCALE GENOMIC DNA]</scope>
</reference>
<comment type="caution">
    <text evidence="2">The sequence shown here is derived from an EMBL/GenBank/DDBJ whole genome shotgun (WGS) entry which is preliminary data.</text>
</comment>
<organism evidence="2 3">
    <name type="scientific">Candidatus Jacksonbacteria bacterium RIFCSPLOWO2_02_FULL_44_20</name>
    <dbReference type="NCBI Taxonomy" id="1798460"/>
    <lineage>
        <taxon>Bacteria</taxon>
        <taxon>Candidatus Jacksoniibacteriota</taxon>
    </lineage>
</organism>
<name>A0A1G2AAA1_9BACT</name>
<evidence type="ECO:0000313" key="3">
    <source>
        <dbReference type="Proteomes" id="UP000178315"/>
    </source>
</evidence>
<accession>A0A1G2AAA1</accession>
<dbReference type="InterPro" id="IPR025474">
    <property type="entry name" value="DUF4325"/>
</dbReference>
<gene>
    <name evidence="2" type="ORF">A3H61_03965</name>
</gene>
<protein>
    <recommendedName>
        <fullName evidence="1">DUF4325 domain-containing protein</fullName>
    </recommendedName>
</protein>